<name>A0AAU7LR30_9BURK</name>
<evidence type="ECO:0000313" key="1">
    <source>
        <dbReference type="EMBL" id="XBP69368.1"/>
    </source>
</evidence>
<gene>
    <name evidence="1" type="ORF">ABLV49_15915</name>
</gene>
<dbReference type="EMBL" id="CP157675">
    <property type="protein sequence ID" value="XBP69368.1"/>
    <property type="molecule type" value="Genomic_DNA"/>
</dbReference>
<dbReference type="AlphaFoldDB" id="A0AAU7LR30"/>
<reference evidence="1" key="1">
    <citation type="submission" date="2024-05" db="EMBL/GenBank/DDBJ databases">
        <authorList>
            <person name="Bunk B."/>
            <person name="Swiderski J."/>
            <person name="Sproer C."/>
            <person name="Thiel V."/>
        </authorList>
    </citation>
    <scope>NUCLEOTIDE SEQUENCE</scope>
    <source>
        <strain evidence="1">DSM 17735</strain>
    </source>
</reference>
<sequence length="205" mass="23041">MMPVALATEDILSEAIGFRLLAELPVPVTPGLLLRKDGFGYLRSGMNNWRQLAQHQTVLILTDLDQVACPVELKAQWLGKKPLPANLMFRIAVREIESWVLADHEAMRKLIGKKGTLPPEPDTLPDPKQHLLKLAKLAARPVRQDLVKEAGAVASQGIGYNQRLTAWISSEWSPERAAQRSPSLQRTRIRLHELALRLQAENHEY</sequence>
<evidence type="ECO:0008006" key="2">
    <source>
        <dbReference type="Google" id="ProtNLM"/>
    </source>
</evidence>
<dbReference type="RefSeq" id="WP_349277930.1">
    <property type="nucleotide sequence ID" value="NZ_CBCSCU010000009.1"/>
</dbReference>
<accession>A0AAU7LR30</accession>
<protein>
    <recommendedName>
        <fullName evidence="2">DUF4276 family protein</fullName>
    </recommendedName>
</protein>
<organism evidence="1">
    <name type="scientific">Polaromonas hydrogenivorans</name>
    <dbReference type="NCBI Taxonomy" id="335476"/>
    <lineage>
        <taxon>Bacteria</taxon>
        <taxon>Pseudomonadati</taxon>
        <taxon>Pseudomonadota</taxon>
        <taxon>Betaproteobacteria</taxon>
        <taxon>Burkholderiales</taxon>
        <taxon>Comamonadaceae</taxon>
        <taxon>Polaromonas</taxon>
    </lineage>
</organism>
<proteinExistence type="predicted"/>